<keyword evidence="2" id="KW-0150">Chloroplast</keyword>
<dbReference type="RefSeq" id="YP_009106086.1">
    <property type="nucleotide sequence ID" value="NC_025540.1"/>
</dbReference>
<accession>A0A097KP89</accession>
<evidence type="ECO:0000313" key="2">
    <source>
        <dbReference type="EMBL" id="AIT94980.1"/>
    </source>
</evidence>
<keyword evidence="2" id="KW-0255">Endonuclease</keyword>
<dbReference type="SUPFAM" id="SSF55608">
    <property type="entry name" value="Homing endonucleases"/>
    <property type="match status" value="1"/>
</dbReference>
<dbReference type="InterPro" id="IPR004860">
    <property type="entry name" value="LAGLIDADG_dom"/>
</dbReference>
<reference evidence="2" key="1">
    <citation type="journal article" date="2014" name="BMC Evol. Biol.">
        <title>Chloroplast phylogenomic analysis resolves deep-level relationships within the green algal class Trebouxiophyceae.</title>
        <authorList>
            <person name="Lemieux C."/>
            <person name="Otis C."/>
            <person name="Turmel M."/>
        </authorList>
    </citation>
    <scope>NUCLEOTIDE SEQUENCE</scope>
</reference>
<dbReference type="EMBL" id="KM462879">
    <property type="protein sequence ID" value="AIT94980.1"/>
    <property type="molecule type" value="Genomic_DNA"/>
</dbReference>
<dbReference type="InterPro" id="IPR027434">
    <property type="entry name" value="Homing_endonucl"/>
</dbReference>
<geneLocation type="chloroplast" evidence="2"/>
<feature type="domain" description="Homing endonuclease LAGLIDADG" evidence="1">
    <location>
        <begin position="6"/>
        <end position="114"/>
    </location>
</feature>
<dbReference type="GO" id="GO:0004519">
    <property type="term" value="F:endonuclease activity"/>
    <property type="evidence" value="ECO:0007669"/>
    <property type="project" value="UniProtKB-KW"/>
</dbReference>
<proteinExistence type="predicted"/>
<gene>
    <name evidence="2" type="primary">orf143</name>
</gene>
<dbReference type="AlphaFoldDB" id="A0A097KP89"/>
<keyword evidence="2" id="KW-0540">Nuclease</keyword>
<dbReference type="Gene3D" id="3.10.28.10">
    <property type="entry name" value="Homing endonucleases"/>
    <property type="match status" value="2"/>
</dbReference>
<name>A0A097KP89_9CHLO</name>
<dbReference type="GeneID" id="22160343"/>
<sequence length="143" mass="16809">MKYCVVDKRTQETYYKARFKTVTNEIFNPYHKLFYANKLKIVPATIKDYLKTEIALAVWYLDDGALRTDCKGLRLHTNSFSYGEVVLLRDSLLENFKRDSKPHKQGKGWNLYIGAFHKQSEKFCDIIRPFVASKIPSMLYKLL</sequence>
<evidence type="ECO:0000259" key="1">
    <source>
        <dbReference type="Pfam" id="PF03161"/>
    </source>
</evidence>
<keyword evidence="2" id="KW-0934">Plastid</keyword>
<keyword evidence="2" id="KW-0378">Hydrolase</keyword>
<protein>
    <submittedName>
        <fullName evidence="2">Putative LAGLIDADG homing endonuclease</fullName>
    </submittedName>
</protein>
<organism evidence="2">
    <name type="scientific">Paradoxia multiseta</name>
    <dbReference type="NCBI Taxonomy" id="249350"/>
    <lineage>
        <taxon>Eukaryota</taxon>
        <taxon>Viridiplantae</taxon>
        <taxon>Chlorophyta</taxon>
        <taxon>core chlorophytes</taxon>
        <taxon>Trebouxiophyceae</taxon>
        <taxon>Trebouxiophyceae incertae sedis</taxon>
        <taxon>Coccomyxaceae</taxon>
        <taxon>Paradoxia</taxon>
    </lineage>
</organism>
<dbReference type="Pfam" id="PF03161">
    <property type="entry name" value="LAGLIDADG_2"/>
    <property type="match status" value="1"/>
</dbReference>